<comment type="caution">
    <text evidence="4">The sequence shown here is derived from an EMBL/GenBank/DDBJ whole genome shotgun (WGS) entry which is preliminary data.</text>
</comment>
<feature type="repeat" description="WD" evidence="3">
    <location>
        <begin position="38"/>
        <end position="59"/>
    </location>
</feature>
<organism evidence="4 5">
    <name type="scientific">Reticulomyxa filosa</name>
    <dbReference type="NCBI Taxonomy" id="46433"/>
    <lineage>
        <taxon>Eukaryota</taxon>
        <taxon>Sar</taxon>
        <taxon>Rhizaria</taxon>
        <taxon>Retaria</taxon>
        <taxon>Foraminifera</taxon>
        <taxon>Monothalamids</taxon>
        <taxon>Reticulomyxidae</taxon>
        <taxon>Reticulomyxa</taxon>
    </lineage>
</organism>
<dbReference type="InterPro" id="IPR015943">
    <property type="entry name" value="WD40/YVTN_repeat-like_dom_sf"/>
</dbReference>
<evidence type="ECO:0000256" key="2">
    <source>
        <dbReference type="ARBA" id="ARBA00022737"/>
    </source>
</evidence>
<dbReference type="InterPro" id="IPR036322">
    <property type="entry name" value="WD40_repeat_dom_sf"/>
</dbReference>
<evidence type="ECO:0000256" key="3">
    <source>
        <dbReference type="PROSITE-ProRule" id="PRU00221"/>
    </source>
</evidence>
<reference evidence="4 5" key="1">
    <citation type="journal article" date="2013" name="Curr. Biol.">
        <title>The Genome of the Foraminiferan Reticulomyxa filosa.</title>
        <authorList>
            <person name="Glockner G."/>
            <person name="Hulsmann N."/>
            <person name="Schleicher M."/>
            <person name="Noegel A.A."/>
            <person name="Eichinger L."/>
            <person name="Gallinger C."/>
            <person name="Pawlowski J."/>
            <person name="Sierra R."/>
            <person name="Euteneuer U."/>
            <person name="Pillet L."/>
            <person name="Moustafa A."/>
            <person name="Platzer M."/>
            <person name="Groth M."/>
            <person name="Szafranski K."/>
            <person name="Schliwa M."/>
        </authorList>
    </citation>
    <scope>NUCLEOTIDE SEQUENCE [LARGE SCALE GENOMIC DNA]</scope>
</reference>
<dbReference type="SUPFAM" id="SSF50978">
    <property type="entry name" value="WD40 repeat-like"/>
    <property type="match status" value="1"/>
</dbReference>
<dbReference type="InterPro" id="IPR001680">
    <property type="entry name" value="WD40_rpt"/>
</dbReference>
<keyword evidence="1 3" id="KW-0853">WD repeat</keyword>
<dbReference type="Gene3D" id="2.130.10.10">
    <property type="entry name" value="YVTN repeat-like/Quinoprotein amine dehydrogenase"/>
    <property type="match status" value="1"/>
</dbReference>
<evidence type="ECO:0000313" key="5">
    <source>
        <dbReference type="Proteomes" id="UP000023152"/>
    </source>
</evidence>
<dbReference type="EMBL" id="ASPP01022784">
    <property type="protein sequence ID" value="ETO11096.1"/>
    <property type="molecule type" value="Genomic_DNA"/>
</dbReference>
<evidence type="ECO:0000256" key="1">
    <source>
        <dbReference type="ARBA" id="ARBA00022574"/>
    </source>
</evidence>
<dbReference type="Proteomes" id="UP000023152">
    <property type="component" value="Unassembled WGS sequence"/>
</dbReference>
<gene>
    <name evidence="4" type="ORF">RFI_26280</name>
</gene>
<protein>
    <submittedName>
        <fullName evidence="4">Uncharacterized protein</fullName>
    </submittedName>
</protein>
<dbReference type="InterPro" id="IPR019775">
    <property type="entry name" value="WD40_repeat_CS"/>
</dbReference>
<dbReference type="PROSITE" id="PS50082">
    <property type="entry name" value="WD_REPEATS_2"/>
    <property type="match status" value="1"/>
</dbReference>
<keyword evidence="2" id="KW-0677">Repeat</keyword>
<dbReference type="PROSITE" id="PS00678">
    <property type="entry name" value="WD_REPEATS_1"/>
    <property type="match status" value="1"/>
</dbReference>
<sequence length="123" mass="14426">MMKLIRIWNIETAKQLNVFKGCVNSVKYGSNELINTTLSGSNDESVRLWNIRSQEQIQVPMDIQIMYGLTIYNTIRFWDIRSNKNELYVIEGDKEDDGIMCIKFISLKKKERMTEMQGKAHMI</sequence>
<proteinExistence type="predicted"/>
<dbReference type="AlphaFoldDB" id="X6MBP1"/>
<evidence type="ECO:0000313" key="4">
    <source>
        <dbReference type="EMBL" id="ETO11096.1"/>
    </source>
</evidence>
<name>X6MBP1_RETFI</name>
<accession>X6MBP1</accession>
<keyword evidence="5" id="KW-1185">Reference proteome</keyword>